<protein>
    <submittedName>
        <fullName evidence="1">Uncharacterized protein</fullName>
    </submittedName>
</protein>
<evidence type="ECO:0000313" key="1">
    <source>
        <dbReference type="EMBL" id="WMN07928.1"/>
    </source>
</evidence>
<dbReference type="Proteomes" id="UP001244443">
    <property type="component" value="Chromosome"/>
</dbReference>
<accession>A0AA51RBF8</accession>
<dbReference type="RefSeq" id="WP_308358237.1">
    <property type="nucleotide sequence ID" value="NZ_CP129970.2"/>
</dbReference>
<keyword evidence="2" id="KW-1185">Reference proteome</keyword>
<organism evidence="1 2">
    <name type="scientific">Marivirga arenosa</name>
    <dbReference type="NCBI Taxonomy" id="3059076"/>
    <lineage>
        <taxon>Bacteria</taxon>
        <taxon>Pseudomonadati</taxon>
        <taxon>Bacteroidota</taxon>
        <taxon>Cytophagia</taxon>
        <taxon>Cytophagales</taxon>
        <taxon>Marivirgaceae</taxon>
        <taxon>Marivirga</taxon>
    </lineage>
</organism>
<proteinExistence type="predicted"/>
<gene>
    <name evidence="1" type="ORF">QYS48_30390</name>
</gene>
<dbReference type="AlphaFoldDB" id="A0AA51RBF8"/>
<dbReference type="EMBL" id="CP129970">
    <property type="protein sequence ID" value="WMN07928.1"/>
    <property type="molecule type" value="Genomic_DNA"/>
</dbReference>
<sequence>MKNKKEIEKRIALKKFRRKLKSKEKRKNRRRAENYSYIESKKDLGEDHSYENILANWLPANLSYLLSCEGSDFHINEIGKRIPENGGRFFVPKEFSIVDNAETSYRFIQGLLGALIHQKYSKVYIDYSNCTRLDLGAQVFLDIILRDVIKFFKRCEQYKKTRPKVTEINGTNAKDENVQKLLNSVGSPVIHSNIEKKYSDIIPYKLCVHDRELNGDPIKIREQKDLDTTKLVDYVLECLKTLNRTLTPDRLDDLSTVIGEILINAEEHSTTKHRFSIGYFHEKTEGDKHFGVFRLAILNFGQTIYEKFKDPDCPNQTTVSKMKSLSDQYTKKKYFIIKGFEEETLWTLYALQDGVTSVSTDEYLKRGNGSIQFIESFFNIKGQNKEADDFSTLAILSGNTKIIFDGTYNITNGIVDGEKYKFMTFNESGKIEEKPDTKFVKYTKNYFPGTIISAKILFNEDDLTEEI</sequence>
<name>A0AA51RBF8_9BACT</name>
<evidence type="ECO:0000313" key="2">
    <source>
        <dbReference type="Proteomes" id="UP001244443"/>
    </source>
</evidence>
<reference evidence="1" key="1">
    <citation type="submission" date="2023-08" db="EMBL/GenBank/DDBJ databases">
        <title>Comparative genomics and taxonomic characterization of three novel marine species of genus Marivirga.</title>
        <authorList>
            <person name="Muhammad N."/>
            <person name="Kim S.-G."/>
        </authorList>
    </citation>
    <scope>NUCLEOTIDE SEQUENCE [LARGE SCALE GENOMIC DNA]</scope>
    <source>
        <strain evidence="1">ABR2-2</strain>
    </source>
</reference>